<dbReference type="InterPro" id="IPR006968">
    <property type="entry name" value="RUS_fam"/>
</dbReference>
<dbReference type="Proteomes" id="UP000250235">
    <property type="component" value="Unassembled WGS sequence"/>
</dbReference>
<dbReference type="EMBL" id="KQ995427">
    <property type="protein sequence ID" value="KZV46657.1"/>
    <property type="molecule type" value="Genomic_DNA"/>
</dbReference>
<feature type="domain" description="Protein root UVB sensitive/RUS" evidence="2">
    <location>
        <begin position="1"/>
        <end position="64"/>
    </location>
</feature>
<organism evidence="3 4">
    <name type="scientific">Dorcoceras hygrometricum</name>
    <dbReference type="NCBI Taxonomy" id="472368"/>
    <lineage>
        <taxon>Eukaryota</taxon>
        <taxon>Viridiplantae</taxon>
        <taxon>Streptophyta</taxon>
        <taxon>Embryophyta</taxon>
        <taxon>Tracheophyta</taxon>
        <taxon>Spermatophyta</taxon>
        <taxon>Magnoliopsida</taxon>
        <taxon>eudicotyledons</taxon>
        <taxon>Gunneridae</taxon>
        <taxon>Pentapetalae</taxon>
        <taxon>asterids</taxon>
        <taxon>lamiids</taxon>
        <taxon>Lamiales</taxon>
        <taxon>Gesneriaceae</taxon>
        <taxon>Didymocarpoideae</taxon>
        <taxon>Trichosporeae</taxon>
        <taxon>Loxocarpinae</taxon>
        <taxon>Dorcoceras</taxon>
    </lineage>
</organism>
<gene>
    <name evidence="3" type="ORF">F511_15459</name>
</gene>
<dbReference type="PANTHER" id="PTHR12770">
    <property type="entry name" value="RUS1 FAMILY PROTEIN C16ORF58"/>
    <property type="match status" value="1"/>
</dbReference>
<dbReference type="PANTHER" id="PTHR12770:SF20">
    <property type="entry name" value="PROTEIN ROOT UVB SENSITIVE 6"/>
    <property type="match status" value="1"/>
</dbReference>
<dbReference type="Pfam" id="PF04884">
    <property type="entry name" value="UVB_sens_prot"/>
    <property type="match status" value="1"/>
</dbReference>
<reference evidence="3 4" key="1">
    <citation type="journal article" date="2015" name="Proc. Natl. Acad. Sci. U.S.A.">
        <title>The resurrection genome of Boea hygrometrica: A blueprint for survival of dehydration.</title>
        <authorList>
            <person name="Xiao L."/>
            <person name="Yang G."/>
            <person name="Zhang L."/>
            <person name="Yang X."/>
            <person name="Zhao S."/>
            <person name="Ji Z."/>
            <person name="Zhou Q."/>
            <person name="Hu M."/>
            <person name="Wang Y."/>
            <person name="Chen M."/>
            <person name="Xu Y."/>
            <person name="Jin H."/>
            <person name="Xiao X."/>
            <person name="Hu G."/>
            <person name="Bao F."/>
            <person name="Hu Y."/>
            <person name="Wan P."/>
            <person name="Li L."/>
            <person name="Deng X."/>
            <person name="Kuang T."/>
            <person name="Xiang C."/>
            <person name="Zhu J.K."/>
            <person name="Oliver M.J."/>
            <person name="He Y."/>
        </authorList>
    </citation>
    <scope>NUCLEOTIDE SEQUENCE [LARGE SCALE GENOMIC DNA]</scope>
    <source>
        <strain evidence="4">cv. XS01</strain>
    </source>
</reference>
<protein>
    <submittedName>
        <fullName evidence="3">Protein root UVB sensitive 6</fullName>
    </submittedName>
</protein>
<accession>A0A2Z7CL79</accession>
<dbReference type="AlphaFoldDB" id="A0A2Z7CL79"/>
<feature type="non-terminal residue" evidence="3">
    <location>
        <position position="1"/>
    </location>
</feature>
<dbReference type="OrthoDB" id="1674699at2759"/>
<name>A0A2Z7CL79_9LAMI</name>
<evidence type="ECO:0000313" key="4">
    <source>
        <dbReference type="Proteomes" id="UP000250235"/>
    </source>
</evidence>
<comment type="similarity">
    <text evidence="1">Belongs to the RUS1 family.</text>
</comment>
<keyword evidence="4" id="KW-1185">Reference proteome</keyword>
<evidence type="ECO:0000256" key="1">
    <source>
        <dbReference type="ARBA" id="ARBA00007558"/>
    </source>
</evidence>
<proteinExistence type="inferred from homology"/>
<dbReference type="InterPro" id="IPR054549">
    <property type="entry name" value="UVB_sens_RUS_dom"/>
</dbReference>
<evidence type="ECO:0000259" key="2">
    <source>
        <dbReference type="Pfam" id="PF04884"/>
    </source>
</evidence>
<evidence type="ECO:0000313" key="3">
    <source>
        <dbReference type="EMBL" id="KZV46657.1"/>
    </source>
</evidence>
<sequence length="87" mass="9511">LQDGAGRIGKMLFAAQGKKFDYDLKFAGDLHMELGAGVELVTAAVPHLFLPLACAANVAKVLSLIGLFNCSTYKIYGQINFKYRRKC</sequence>